<dbReference type="KEGG" id="mmaa:FR932_09115"/>
<dbReference type="AlphaFoldDB" id="A0A5J6WIL5"/>
<protein>
    <submittedName>
        <fullName evidence="2">Uncharacterized protein</fullName>
    </submittedName>
</protein>
<feature type="transmembrane region" description="Helical" evidence="1">
    <location>
        <begin position="107"/>
        <end position="129"/>
    </location>
</feature>
<reference evidence="2 3" key="1">
    <citation type="submission" date="2019-09" db="EMBL/GenBank/DDBJ databases">
        <title>Hybrid Assembly of the complete Genome of the Deep-Sea Bacterium Moritella marina from long Nanopore and Illumina reads.</title>
        <authorList>
            <person name="Magin S."/>
            <person name="Georgoulis A."/>
            <person name="Papadimitriou K."/>
            <person name="Iliakis G."/>
            <person name="Vorgias C.E."/>
        </authorList>
    </citation>
    <scope>NUCLEOTIDE SEQUENCE [LARGE SCALE GENOMIC DNA]</scope>
    <source>
        <strain evidence="2 3">MP-1</strain>
    </source>
</reference>
<keyword evidence="1" id="KW-0472">Membrane</keyword>
<feature type="transmembrane region" description="Helical" evidence="1">
    <location>
        <begin position="304"/>
        <end position="322"/>
    </location>
</feature>
<gene>
    <name evidence="2" type="ORF">FR932_09115</name>
</gene>
<evidence type="ECO:0000313" key="3">
    <source>
        <dbReference type="Proteomes" id="UP000327424"/>
    </source>
</evidence>
<feature type="transmembrane region" description="Helical" evidence="1">
    <location>
        <begin position="253"/>
        <end position="273"/>
    </location>
</feature>
<dbReference type="Proteomes" id="UP000327424">
    <property type="component" value="Chromosome"/>
</dbReference>
<keyword evidence="1" id="KW-0812">Transmembrane</keyword>
<feature type="transmembrane region" description="Helical" evidence="1">
    <location>
        <begin position="280"/>
        <end position="298"/>
    </location>
</feature>
<dbReference type="RefSeq" id="WP_019441833.1">
    <property type="nucleotide sequence ID" value="NZ_ALOE01000022.1"/>
</dbReference>
<feature type="transmembrane region" description="Helical" evidence="1">
    <location>
        <begin position="59"/>
        <end position="76"/>
    </location>
</feature>
<keyword evidence="3" id="KW-1185">Reference proteome</keyword>
<sequence>MYTDEDLNNAVDKGIFTASSVDEFRRDQHLAKQPENQSTTKVASVDEENIRLIGGFNDIFIVIACALLLFSSLWAVKSVDLRLALATFAALSWALAEFFVLKRKMAFPAIMLLLAFIGGVFQLSMTVFASLGEQAIVAATGISALAAYCHWRRFNVPITIAAGTAAVIGFIISSFVSAFATPEMLNVLTDWALVVILVCGILTFVFAMYWDSSDLQRVTNRTDTAFWLHLLSAPLIIHPVFLMVGILNGDESIGSIAVIVALYILMSFISLIIDRRAFMVSSLVYVLYALSSLMSMYGDVGTNFAMTGVAIGAALLLLSALWHPVRGKIVVLLPSAIKQLVPDAK</sequence>
<proteinExistence type="predicted"/>
<feature type="transmembrane region" description="Helical" evidence="1">
    <location>
        <begin position="82"/>
        <end position="100"/>
    </location>
</feature>
<evidence type="ECO:0000256" key="1">
    <source>
        <dbReference type="SAM" id="Phobius"/>
    </source>
</evidence>
<evidence type="ECO:0000313" key="2">
    <source>
        <dbReference type="EMBL" id="QFI37999.1"/>
    </source>
</evidence>
<organism evidence="2 3">
    <name type="scientific">Moritella marina ATCC 15381</name>
    <dbReference type="NCBI Taxonomy" id="1202962"/>
    <lineage>
        <taxon>Bacteria</taxon>
        <taxon>Pseudomonadati</taxon>
        <taxon>Pseudomonadota</taxon>
        <taxon>Gammaproteobacteria</taxon>
        <taxon>Alteromonadales</taxon>
        <taxon>Moritellaceae</taxon>
        <taxon>Moritella</taxon>
    </lineage>
</organism>
<keyword evidence="1" id="KW-1133">Transmembrane helix</keyword>
<accession>A0A5J6WIL5</accession>
<feature type="transmembrane region" description="Helical" evidence="1">
    <location>
        <begin position="191"/>
        <end position="212"/>
    </location>
</feature>
<name>A0A5J6WIL5_MORMI</name>
<dbReference type="OrthoDB" id="9770600at2"/>
<dbReference type="EMBL" id="CP044399">
    <property type="protein sequence ID" value="QFI37999.1"/>
    <property type="molecule type" value="Genomic_DNA"/>
</dbReference>
<feature type="transmembrane region" description="Helical" evidence="1">
    <location>
        <begin position="158"/>
        <end position="179"/>
    </location>
</feature>
<feature type="transmembrane region" description="Helical" evidence="1">
    <location>
        <begin position="224"/>
        <end position="247"/>
    </location>
</feature>